<dbReference type="SMART" id="SM00757">
    <property type="entry name" value="CRA"/>
    <property type="match status" value="1"/>
</dbReference>
<dbReference type="Pfam" id="PF08513">
    <property type="entry name" value="LisH"/>
    <property type="match status" value="1"/>
</dbReference>
<dbReference type="SMART" id="SM00667">
    <property type="entry name" value="LisH"/>
    <property type="match status" value="1"/>
</dbReference>
<dbReference type="InterPro" id="IPR006595">
    <property type="entry name" value="CTLH_C"/>
</dbReference>
<evidence type="ECO:0000313" key="5">
    <source>
        <dbReference type="Proteomes" id="UP000749293"/>
    </source>
</evidence>
<dbReference type="AlphaFoldDB" id="A0A9P4Z0D8"/>
<dbReference type="InterPro" id="IPR050618">
    <property type="entry name" value="Ubq-SigPath_Reg"/>
</dbReference>
<dbReference type="PROSITE" id="PS50897">
    <property type="entry name" value="CTLH"/>
    <property type="match status" value="1"/>
</dbReference>
<dbReference type="PROSITE" id="PS50896">
    <property type="entry name" value="LISH"/>
    <property type="match status" value="1"/>
</dbReference>
<dbReference type="InterPro" id="IPR006594">
    <property type="entry name" value="LisH"/>
</dbReference>
<feature type="region of interest" description="Disordered" evidence="2">
    <location>
        <begin position="224"/>
        <end position="245"/>
    </location>
</feature>
<accession>A0A9P4Z0D8</accession>
<name>A0A9P4Z0D8_9HYPO</name>
<protein>
    <submittedName>
        <fullName evidence="4">Pfam:RanBPM CRA</fullName>
    </submittedName>
</protein>
<dbReference type="GeneID" id="55970448"/>
<evidence type="ECO:0000313" key="4">
    <source>
        <dbReference type="EMBL" id="KAF4125380.1"/>
    </source>
</evidence>
<reference evidence="4" key="1">
    <citation type="submission" date="2020-03" db="EMBL/GenBank/DDBJ databases">
        <title>Site-based positive gene gene selection in Geosmithia morbida across the United States reveals a broad range of putative effectors and factors for local host and environmental adapation.</title>
        <authorList>
            <person name="Onufrak A."/>
            <person name="Murdoch R.W."/>
            <person name="Gazis R."/>
            <person name="Huff M."/>
            <person name="Staton M."/>
            <person name="Klingeman W."/>
            <person name="Hadziabdic D."/>
        </authorList>
    </citation>
    <scope>NUCLEOTIDE SEQUENCE</scope>
    <source>
        <strain evidence="4">1262</strain>
    </source>
</reference>
<dbReference type="SMART" id="SM00668">
    <property type="entry name" value="CTLH"/>
    <property type="match status" value="1"/>
</dbReference>
<dbReference type="InterPro" id="IPR024964">
    <property type="entry name" value="CTLH/CRA"/>
</dbReference>
<comment type="function">
    <text evidence="1">Involved in the proteasome-dependent degradation of fructose-1,6-bisphosphatase.</text>
</comment>
<proteinExistence type="predicted"/>
<dbReference type="PANTHER" id="PTHR12864">
    <property type="entry name" value="RAN BINDING PROTEIN 9-RELATED"/>
    <property type="match status" value="1"/>
</dbReference>
<dbReference type="OrthoDB" id="2415936at2759"/>
<dbReference type="Pfam" id="PF10607">
    <property type="entry name" value="CTLH"/>
    <property type="match status" value="1"/>
</dbReference>
<sequence length="245" mass="27545">MSSSSTTTPAKHDWERRVWEAKPPKSDINALIMHYFNVEGYPKAAANFAREANLPDRDEEDFLQARWDIRDHIYNGRFEAAIEALNDINPSILEEDEGLHFLLLRLQLIELIRSCSAPDGDVSQAIQFATEHLGPRAPANPQFLEDLELTMALLMIPHDSLEPQLAALLDPALRQDAAEKVNSAIMANRSLQTASGLRTLLRMRCYTENRAREYGIPIPPKLDIGLRSEDNDGSNNDTPEVVMTV</sequence>
<evidence type="ECO:0000256" key="1">
    <source>
        <dbReference type="ARBA" id="ARBA00002343"/>
    </source>
</evidence>
<evidence type="ECO:0000256" key="2">
    <source>
        <dbReference type="SAM" id="MobiDB-lite"/>
    </source>
</evidence>
<gene>
    <name evidence="4" type="ORF">GMORB2_4220</name>
</gene>
<feature type="domain" description="CTLH" evidence="3">
    <location>
        <begin position="69"/>
        <end position="119"/>
    </location>
</feature>
<dbReference type="RefSeq" id="XP_035324032.1">
    <property type="nucleotide sequence ID" value="XM_035466195.1"/>
</dbReference>
<dbReference type="EMBL" id="JAANYQ010000003">
    <property type="protein sequence ID" value="KAF4125380.1"/>
    <property type="molecule type" value="Genomic_DNA"/>
</dbReference>
<keyword evidence="5" id="KW-1185">Reference proteome</keyword>
<dbReference type="InterPro" id="IPR013144">
    <property type="entry name" value="CRA_dom"/>
</dbReference>
<dbReference type="Proteomes" id="UP000749293">
    <property type="component" value="Unassembled WGS sequence"/>
</dbReference>
<comment type="caution">
    <text evidence="4">The sequence shown here is derived from an EMBL/GenBank/DDBJ whole genome shotgun (WGS) entry which is preliminary data.</text>
</comment>
<organism evidence="4 5">
    <name type="scientific">Geosmithia morbida</name>
    <dbReference type="NCBI Taxonomy" id="1094350"/>
    <lineage>
        <taxon>Eukaryota</taxon>
        <taxon>Fungi</taxon>
        <taxon>Dikarya</taxon>
        <taxon>Ascomycota</taxon>
        <taxon>Pezizomycotina</taxon>
        <taxon>Sordariomycetes</taxon>
        <taxon>Hypocreomycetidae</taxon>
        <taxon>Hypocreales</taxon>
        <taxon>Bionectriaceae</taxon>
        <taxon>Geosmithia</taxon>
    </lineage>
</organism>
<evidence type="ECO:0000259" key="3">
    <source>
        <dbReference type="PROSITE" id="PS50897"/>
    </source>
</evidence>